<dbReference type="EMBL" id="AMCI01001891">
    <property type="protein sequence ID" value="EJX04188.1"/>
    <property type="molecule type" value="Genomic_DNA"/>
</dbReference>
<organism evidence="1">
    <name type="scientific">gut metagenome</name>
    <dbReference type="NCBI Taxonomy" id="749906"/>
    <lineage>
        <taxon>unclassified sequences</taxon>
        <taxon>metagenomes</taxon>
        <taxon>organismal metagenomes</taxon>
    </lineage>
</organism>
<comment type="caution">
    <text evidence="1">The sequence shown here is derived from an EMBL/GenBank/DDBJ whole genome shotgun (WGS) entry which is preliminary data.</text>
</comment>
<protein>
    <recommendedName>
        <fullName evidence="2">Tetratricopeptide repeat protein</fullName>
    </recommendedName>
</protein>
<evidence type="ECO:0000313" key="1">
    <source>
        <dbReference type="EMBL" id="EJX04188.1"/>
    </source>
</evidence>
<name>J9GP90_9ZZZZ</name>
<accession>J9GP90</accession>
<sequence>MTSTLLIQWIEHPETLDKDSLYELRTLVARYPYFQSIRLLYLKNLYLLHDATFGEELRKSLLYIADRRMLFYQIEGERYALHAQPSEEASLASSENSGIDRTLYLIDSYLASMPEEQLPAAELDYSMDYTAYLLKSDDDVPVSQAVTPVEEVPQLRGQSLIDDFLSKADEPLLSLEEQINASAATASAEVEVLKAVPPASSESNQTEKLPEIEECSDEEESKVTEIQSEDETFTETLAKIYVKQHRYDKALEIIKKLSLNYPKKNAYFADQIRFLEKLIINAKSK</sequence>
<dbReference type="AlphaFoldDB" id="J9GP90"/>
<evidence type="ECO:0008006" key="2">
    <source>
        <dbReference type="Google" id="ProtNLM"/>
    </source>
</evidence>
<reference evidence="1" key="1">
    <citation type="journal article" date="2012" name="PLoS ONE">
        <title>Gene sets for utilization of primary and secondary nutrition supplies in the distal gut of endangered iberian lynx.</title>
        <authorList>
            <person name="Alcaide M."/>
            <person name="Messina E."/>
            <person name="Richter M."/>
            <person name="Bargiela R."/>
            <person name="Peplies J."/>
            <person name="Huws S.A."/>
            <person name="Newbold C.J."/>
            <person name="Golyshin P.N."/>
            <person name="Simon M.A."/>
            <person name="Lopez G."/>
            <person name="Yakimov M.M."/>
            <person name="Ferrer M."/>
        </authorList>
    </citation>
    <scope>NUCLEOTIDE SEQUENCE</scope>
</reference>
<gene>
    <name evidence="1" type="ORF">EVA_07707</name>
</gene>
<proteinExistence type="predicted"/>